<organism evidence="1 2">
    <name type="scientific">Entomophthora muscae</name>
    <dbReference type="NCBI Taxonomy" id="34485"/>
    <lineage>
        <taxon>Eukaryota</taxon>
        <taxon>Fungi</taxon>
        <taxon>Fungi incertae sedis</taxon>
        <taxon>Zoopagomycota</taxon>
        <taxon>Entomophthoromycotina</taxon>
        <taxon>Entomophthoromycetes</taxon>
        <taxon>Entomophthorales</taxon>
        <taxon>Entomophthoraceae</taxon>
        <taxon>Entomophthora</taxon>
    </lineage>
</organism>
<evidence type="ECO:0000313" key="2">
    <source>
        <dbReference type="Proteomes" id="UP001165960"/>
    </source>
</evidence>
<accession>A0ACC2TCC6</accession>
<dbReference type="EMBL" id="QTSX02003036">
    <property type="protein sequence ID" value="KAJ9072253.1"/>
    <property type="molecule type" value="Genomic_DNA"/>
</dbReference>
<name>A0ACC2TCC6_9FUNG</name>
<dbReference type="Proteomes" id="UP001165960">
    <property type="component" value="Unassembled WGS sequence"/>
</dbReference>
<keyword evidence="2" id="KW-1185">Reference proteome</keyword>
<comment type="caution">
    <text evidence="1">The sequence shown here is derived from an EMBL/GenBank/DDBJ whole genome shotgun (WGS) entry which is preliminary data.</text>
</comment>
<proteinExistence type="predicted"/>
<reference evidence="1" key="1">
    <citation type="submission" date="2022-04" db="EMBL/GenBank/DDBJ databases">
        <title>Genome of the entomopathogenic fungus Entomophthora muscae.</title>
        <authorList>
            <person name="Elya C."/>
            <person name="Lovett B.R."/>
            <person name="Lee E."/>
            <person name="Macias A.M."/>
            <person name="Hajek A.E."/>
            <person name="De Bivort B.L."/>
            <person name="Kasson M.T."/>
            <person name="De Fine Licht H.H."/>
            <person name="Stajich J.E."/>
        </authorList>
    </citation>
    <scope>NUCLEOTIDE SEQUENCE</scope>
    <source>
        <strain evidence="1">Berkeley</strain>
    </source>
</reference>
<evidence type="ECO:0000313" key="1">
    <source>
        <dbReference type="EMBL" id="KAJ9072253.1"/>
    </source>
</evidence>
<protein>
    <submittedName>
        <fullName evidence="1">Ran-binding protein 10</fullName>
    </submittedName>
</protein>
<sequence length="241" mass="26302">MIFTYSLFLLIILGFTAYAIVRHLKQKEEQGLQDVYTAPSFSYRVPVVIDLNDIDSSQSNTASLDFNSFGHTVSRTGKHAISFSRPTLIHTNYPVPLSEDGFYFEILCLRLPMGSELVLGLSPLCSSAANRLFGQYSLALNITRGAILTKNTPISYPALSSIEVSDVIGCLVTASPSLSVIFSRNGIAGHSISVKNDSPHHISLTGTNGVHILYNFGHDEFLYSIAKPPAPYTAPPEYSPQ</sequence>
<gene>
    <name evidence="1" type="primary">RANBP10_2</name>
    <name evidence="1" type="ORF">DSO57_1029561</name>
</gene>